<evidence type="ECO:0000313" key="2">
    <source>
        <dbReference type="Proteomes" id="UP000807025"/>
    </source>
</evidence>
<gene>
    <name evidence="1" type="ORF">BDN71DRAFT_1397958</name>
</gene>
<dbReference type="Proteomes" id="UP000807025">
    <property type="component" value="Unassembled WGS sequence"/>
</dbReference>
<dbReference type="OrthoDB" id="2416294at2759"/>
<feature type="non-terminal residue" evidence="1">
    <location>
        <position position="1"/>
    </location>
</feature>
<sequence>RFATRSLRFMDAYRKGLDGAEAAWAAKKYRSHRTIPENILSQIGTLMNAPRRR</sequence>
<evidence type="ECO:0000313" key="1">
    <source>
        <dbReference type="EMBL" id="KAF9491682.1"/>
    </source>
</evidence>
<accession>A0A9P5ZNS0</accession>
<comment type="caution">
    <text evidence="1">The sequence shown here is derived from an EMBL/GenBank/DDBJ whole genome shotgun (WGS) entry which is preliminary data.</text>
</comment>
<dbReference type="AlphaFoldDB" id="A0A9P5ZNS0"/>
<keyword evidence="2" id="KW-1185">Reference proteome</keyword>
<dbReference type="EMBL" id="MU154614">
    <property type="protein sequence ID" value="KAF9491682.1"/>
    <property type="molecule type" value="Genomic_DNA"/>
</dbReference>
<organism evidence="1 2">
    <name type="scientific">Pleurotus eryngii</name>
    <name type="common">Boletus of the steppes</name>
    <dbReference type="NCBI Taxonomy" id="5323"/>
    <lineage>
        <taxon>Eukaryota</taxon>
        <taxon>Fungi</taxon>
        <taxon>Dikarya</taxon>
        <taxon>Basidiomycota</taxon>
        <taxon>Agaricomycotina</taxon>
        <taxon>Agaricomycetes</taxon>
        <taxon>Agaricomycetidae</taxon>
        <taxon>Agaricales</taxon>
        <taxon>Pleurotineae</taxon>
        <taxon>Pleurotaceae</taxon>
        <taxon>Pleurotus</taxon>
    </lineage>
</organism>
<reference evidence="1" key="1">
    <citation type="submission" date="2020-11" db="EMBL/GenBank/DDBJ databases">
        <authorList>
            <consortium name="DOE Joint Genome Institute"/>
            <person name="Ahrendt S."/>
            <person name="Riley R."/>
            <person name="Andreopoulos W."/>
            <person name="Labutti K."/>
            <person name="Pangilinan J."/>
            <person name="Ruiz-Duenas F.J."/>
            <person name="Barrasa J.M."/>
            <person name="Sanchez-Garcia M."/>
            <person name="Camarero S."/>
            <person name="Miyauchi S."/>
            <person name="Serrano A."/>
            <person name="Linde D."/>
            <person name="Babiker R."/>
            <person name="Drula E."/>
            <person name="Ayuso-Fernandez I."/>
            <person name="Pacheco R."/>
            <person name="Padilla G."/>
            <person name="Ferreira P."/>
            <person name="Barriuso J."/>
            <person name="Kellner H."/>
            <person name="Castanera R."/>
            <person name="Alfaro M."/>
            <person name="Ramirez L."/>
            <person name="Pisabarro A.G."/>
            <person name="Kuo A."/>
            <person name="Tritt A."/>
            <person name="Lipzen A."/>
            <person name="He G."/>
            <person name="Yan M."/>
            <person name="Ng V."/>
            <person name="Cullen D."/>
            <person name="Martin F."/>
            <person name="Rosso M.-N."/>
            <person name="Henrissat B."/>
            <person name="Hibbett D."/>
            <person name="Martinez A.T."/>
            <person name="Grigoriev I.V."/>
        </authorList>
    </citation>
    <scope>NUCLEOTIDE SEQUENCE</scope>
    <source>
        <strain evidence="1">ATCC 90797</strain>
    </source>
</reference>
<proteinExistence type="predicted"/>
<name>A0A9P5ZNS0_PLEER</name>
<protein>
    <submittedName>
        <fullName evidence="1">Uncharacterized protein</fullName>
    </submittedName>
</protein>